<comment type="function">
    <text evidence="9 12">Required for accurate and efficient protein synthesis under certain stress conditions. May act as a fidelity factor of the translation reaction, by catalyzing a one-codon backward translocation of tRNAs on improperly translocated ribosomes. Back-translocation proceeds from a post-translocation (POST) complex to a pre-translocation (PRE) complex, thus giving elongation factor G a second chance to translocate the tRNAs correctly. Binds to ribosomes in a GTP-dependent manner.</text>
</comment>
<name>A0AA42DRD8_9FIRM</name>
<evidence type="ECO:0000256" key="8">
    <source>
        <dbReference type="ARBA" id="ARBA00050293"/>
    </source>
</evidence>
<dbReference type="InterPro" id="IPR006297">
    <property type="entry name" value="EF-4"/>
</dbReference>
<dbReference type="SUPFAM" id="SSF52540">
    <property type="entry name" value="P-loop containing nucleoside triphosphate hydrolases"/>
    <property type="match status" value="1"/>
</dbReference>
<dbReference type="FunFam" id="3.40.50.300:FF:000078">
    <property type="entry name" value="Elongation factor 4"/>
    <property type="match status" value="1"/>
</dbReference>
<keyword evidence="14" id="KW-0251">Elongation factor</keyword>
<organism evidence="14 15">
    <name type="scientific">Holtiella tumoricola</name>
    <dbReference type="NCBI Taxonomy" id="3018743"/>
    <lineage>
        <taxon>Bacteria</taxon>
        <taxon>Bacillati</taxon>
        <taxon>Bacillota</taxon>
        <taxon>Clostridia</taxon>
        <taxon>Lachnospirales</taxon>
        <taxon>Cellulosilyticaceae</taxon>
        <taxon>Holtiella</taxon>
    </lineage>
</organism>
<keyword evidence="3 12" id="KW-0547">Nucleotide-binding</keyword>
<dbReference type="PROSITE" id="PS00301">
    <property type="entry name" value="G_TR_1"/>
    <property type="match status" value="1"/>
</dbReference>
<keyword evidence="5 12" id="KW-0648">Protein biosynthesis</keyword>
<dbReference type="SUPFAM" id="SSF54980">
    <property type="entry name" value="EF-G C-terminal domain-like"/>
    <property type="match status" value="2"/>
</dbReference>
<dbReference type="InterPro" id="IPR000795">
    <property type="entry name" value="T_Tr_GTP-bd_dom"/>
</dbReference>
<evidence type="ECO:0000256" key="2">
    <source>
        <dbReference type="ARBA" id="ARBA00022475"/>
    </source>
</evidence>
<dbReference type="Gene3D" id="3.30.70.240">
    <property type="match status" value="1"/>
</dbReference>
<dbReference type="InterPro" id="IPR009000">
    <property type="entry name" value="Transl_B-barrel_sf"/>
</dbReference>
<dbReference type="FunFam" id="3.30.70.240:FF:000007">
    <property type="entry name" value="Translation factor GUF1, mitochondrial"/>
    <property type="match status" value="1"/>
</dbReference>
<keyword evidence="7 12" id="KW-0472">Membrane</keyword>
<reference evidence="14" key="1">
    <citation type="journal article" date="2023" name="Int. J. Syst. Evol. Microbiol.">
        <title>&lt;i&gt;Holtiella tumoricola&lt;/i&gt; gen. nov. sp. nov., isolated from a human clinical sample.</title>
        <authorList>
            <person name="Allen-Vercoe E."/>
            <person name="Daigneault M.C."/>
            <person name="Vancuren S.J."/>
            <person name="Cochrane K."/>
            <person name="O'Neal L.L."/>
            <person name="Sankaranarayanan K."/>
            <person name="Lawson P.A."/>
        </authorList>
    </citation>
    <scope>NUCLEOTIDE SEQUENCE</scope>
    <source>
        <strain evidence="14">CC70A</strain>
    </source>
</reference>
<dbReference type="GO" id="GO:0005886">
    <property type="term" value="C:plasma membrane"/>
    <property type="evidence" value="ECO:0007669"/>
    <property type="project" value="UniProtKB-SubCell"/>
</dbReference>
<dbReference type="Gene3D" id="3.30.70.2570">
    <property type="entry name" value="Elongation factor 4, C-terminal domain"/>
    <property type="match status" value="1"/>
</dbReference>
<dbReference type="Pfam" id="PF03144">
    <property type="entry name" value="GTP_EFTU_D2"/>
    <property type="match status" value="1"/>
</dbReference>
<feature type="binding site" evidence="12">
    <location>
        <begin position="19"/>
        <end position="24"/>
    </location>
    <ligand>
        <name>GTP</name>
        <dbReference type="ChEBI" id="CHEBI:37565"/>
    </ligand>
</feature>
<dbReference type="PANTHER" id="PTHR43512:SF4">
    <property type="entry name" value="TRANSLATION FACTOR GUF1 HOMOLOG, CHLOROPLASTIC"/>
    <property type="match status" value="1"/>
</dbReference>
<comment type="caution">
    <text evidence="14">The sequence shown here is derived from an EMBL/GenBank/DDBJ whole genome shotgun (WGS) entry which is preliminary data.</text>
</comment>
<gene>
    <name evidence="12 14" type="primary">lepA</name>
    <name evidence="14" type="ORF">PBV87_19335</name>
</gene>
<dbReference type="InterPro" id="IPR035647">
    <property type="entry name" value="EFG_III/V"/>
</dbReference>
<sequence>MSLSRQEKIRNFCIIAHIDHGKSTLADRIIQMTGTLTEREMQAQVLDNMDLERERGITIKSQAVRLVYKANDGEEYIFNLIDTPGHVDFNYEVSRSLAACEGAVLIVDAAQGIEAQTLANVYLALDHNLEIMPVINKIDLPSADPDAVKHQIEDIIGLEAHDAPLISAKNGINIEDVLEQIVAKVPHPVGDPEAPLQALIFDSLYDPYKGVIIFCRVKEGTVKKGMKIRMMATKAEFDVVEVGTFGAGVFRPMDDLKPGEVGYITASIKNVTDTSVGDTVTDALHPATEALPGYKKVNPMVYCGLYPADGAKYGDLRDSLEKLQLNDAALVFEPETSIALGFGFRCGFLGLLHMEIIQERLEREYNLDLVTTAPNVIYHVYKTNGEKLELSNPSNLPDPSNIKHMEEPMVKAQVIVPSDYVGAVMDLCQERRGIYHGMEYLEATRAVLTYELPLNEIIYDFFDALKSRTRGYASFDYELSGYTESKLVKLDILVNKEMVDALSLIVHESNAVEKGRKIVEKLKKEIPKHLFEIPIQAAIGNKVIARETISAMRKDVLAKCYGGDISRKRKLLEKQKEGKKRMRQVGNVEVPQAAFMSVLKLDE</sequence>
<dbReference type="Gene3D" id="2.40.30.10">
    <property type="entry name" value="Translation factors"/>
    <property type="match status" value="1"/>
</dbReference>
<evidence type="ECO:0000256" key="10">
    <source>
        <dbReference type="ARBA" id="ARBA00061052"/>
    </source>
</evidence>
<evidence type="ECO:0000256" key="1">
    <source>
        <dbReference type="ARBA" id="ARBA00005454"/>
    </source>
</evidence>
<dbReference type="SUPFAM" id="SSF50447">
    <property type="entry name" value="Translation proteins"/>
    <property type="match status" value="1"/>
</dbReference>
<dbReference type="EC" id="3.6.5.n1" evidence="11 12"/>
<keyword evidence="6 12" id="KW-0342">GTP-binding</keyword>
<evidence type="ECO:0000256" key="4">
    <source>
        <dbReference type="ARBA" id="ARBA00022801"/>
    </source>
</evidence>
<dbReference type="InterPro" id="IPR000640">
    <property type="entry name" value="EFG_V-like"/>
</dbReference>
<dbReference type="CDD" id="cd03709">
    <property type="entry name" value="lepA_C"/>
    <property type="match status" value="1"/>
</dbReference>
<dbReference type="CDD" id="cd16260">
    <property type="entry name" value="EF4_III"/>
    <property type="match status" value="1"/>
</dbReference>
<evidence type="ECO:0000256" key="11">
    <source>
        <dbReference type="ARBA" id="ARBA00066744"/>
    </source>
</evidence>
<dbReference type="GO" id="GO:0003746">
    <property type="term" value="F:translation elongation factor activity"/>
    <property type="evidence" value="ECO:0007669"/>
    <property type="project" value="UniProtKB-UniRule"/>
</dbReference>
<dbReference type="PROSITE" id="PS51722">
    <property type="entry name" value="G_TR_2"/>
    <property type="match status" value="1"/>
</dbReference>
<evidence type="ECO:0000256" key="7">
    <source>
        <dbReference type="ARBA" id="ARBA00023136"/>
    </source>
</evidence>
<dbReference type="FunFam" id="3.30.70.870:FF:000004">
    <property type="entry name" value="Translation factor GUF1, mitochondrial"/>
    <property type="match status" value="1"/>
</dbReference>
<dbReference type="Proteomes" id="UP001169242">
    <property type="component" value="Unassembled WGS sequence"/>
</dbReference>
<feature type="domain" description="Tr-type G" evidence="13">
    <location>
        <begin position="7"/>
        <end position="193"/>
    </location>
</feature>
<proteinExistence type="inferred from homology"/>
<dbReference type="Pfam" id="PF06421">
    <property type="entry name" value="LepA_C"/>
    <property type="match status" value="1"/>
</dbReference>
<dbReference type="InterPro" id="IPR035654">
    <property type="entry name" value="LepA_IV"/>
</dbReference>
<evidence type="ECO:0000256" key="12">
    <source>
        <dbReference type="HAMAP-Rule" id="MF_00071"/>
    </source>
</evidence>
<dbReference type="FunFam" id="2.40.30.10:FF:000015">
    <property type="entry name" value="Translation factor GUF1, mitochondrial"/>
    <property type="match status" value="1"/>
</dbReference>
<dbReference type="InterPro" id="IPR038363">
    <property type="entry name" value="LepA_C_sf"/>
</dbReference>
<dbReference type="NCBIfam" id="TIGR00231">
    <property type="entry name" value="small_GTP"/>
    <property type="match status" value="1"/>
</dbReference>
<dbReference type="GO" id="GO:0003924">
    <property type="term" value="F:GTPase activity"/>
    <property type="evidence" value="ECO:0007669"/>
    <property type="project" value="UniProtKB-UniRule"/>
</dbReference>
<dbReference type="NCBIfam" id="TIGR01393">
    <property type="entry name" value="lepA"/>
    <property type="match status" value="1"/>
</dbReference>
<comment type="similarity">
    <text evidence="10">Belongs to the GTP-binding elongation factor family. LepA subfamily.</text>
</comment>
<dbReference type="GO" id="GO:0045727">
    <property type="term" value="P:positive regulation of translation"/>
    <property type="evidence" value="ECO:0007669"/>
    <property type="project" value="UniProtKB-UniRule"/>
</dbReference>
<evidence type="ECO:0000259" key="13">
    <source>
        <dbReference type="PROSITE" id="PS51722"/>
    </source>
</evidence>
<dbReference type="InterPro" id="IPR031157">
    <property type="entry name" value="G_TR_CS"/>
</dbReference>
<dbReference type="HAMAP" id="MF_00071">
    <property type="entry name" value="LepA"/>
    <property type="match status" value="1"/>
</dbReference>
<evidence type="ECO:0000256" key="9">
    <source>
        <dbReference type="ARBA" id="ARBA00057626"/>
    </source>
</evidence>
<dbReference type="RefSeq" id="WP_053985287.1">
    <property type="nucleotide sequence ID" value="NZ_JAQIFT010000068.1"/>
</dbReference>
<evidence type="ECO:0000256" key="3">
    <source>
        <dbReference type="ARBA" id="ARBA00022741"/>
    </source>
</evidence>
<feature type="binding site" evidence="12">
    <location>
        <begin position="136"/>
        <end position="139"/>
    </location>
    <ligand>
        <name>GTP</name>
        <dbReference type="ChEBI" id="CHEBI:37565"/>
    </ligand>
</feature>
<dbReference type="PANTHER" id="PTHR43512">
    <property type="entry name" value="TRANSLATION FACTOR GUF1-RELATED"/>
    <property type="match status" value="1"/>
</dbReference>
<dbReference type="FunFam" id="3.30.70.2570:FF:000001">
    <property type="entry name" value="Translation factor GUF1, mitochondrial"/>
    <property type="match status" value="1"/>
</dbReference>
<dbReference type="GO" id="GO:0005525">
    <property type="term" value="F:GTP binding"/>
    <property type="evidence" value="ECO:0007669"/>
    <property type="project" value="UniProtKB-UniRule"/>
</dbReference>
<dbReference type="InterPro" id="IPR005225">
    <property type="entry name" value="Small_GTP-bd"/>
</dbReference>
<keyword evidence="15" id="KW-1185">Reference proteome</keyword>
<dbReference type="AlphaFoldDB" id="A0AA42DRD8"/>
<protein>
    <recommendedName>
        <fullName evidence="11 12">Elongation factor 4</fullName>
        <shortName evidence="12">EF-4</shortName>
        <ecNumber evidence="11 12">3.6.5.n1</ecNumber>
    </recommendedName>
    <alternativeName>
        <fullName evidence="12">Ribosomal back-translocase LepA</fullName>
    </alternativeName>
</protein>
<dbReference type="Gene3D" id="3.40.50.300">
    <property type="entry name" value="P-loop containing nucleotide triphosphate hydrolases"/>
    <property type="match status" value="1"/>
</dbReference>
<dbReference type="EMBL" id="JAQIFT010000068">
    <property type="protein sequence ID" value="MDA3733627.1"/>
    <property type="molecule type" value="Genomic_DNA"/>
</dbReference>
<dbReference type="InterPro" id="IPR004161">
    <property type="entry name" value="EFTu-like_2"/>
</dbReference>
<keyword evidence="4 12" id="KW-0378">Hydrolase</keyword>
<dbReference type="InterPro" id="IPR013842">
    <property type="entry name" value="LepA_CTD"/>
</dbReference>
<dbReference type="SMART" id="SM00838">
    <property type="entry name" value="EFG_C"/>
    <property type="match status" value="1"/>
</dbReference>
<dbReference type="Pfam" id="PF00009">
    <property type="entry name" value="GTP_EFTU"/>
    <property type="match status" value="1"/>
</dbReference>
<dbReference type="InterPro" id="IPR027417">
    <property type="entry name" value="P-loop_NTPase"/>
</dbReference>
<evidence type="ECO:0000256" key="5">
    <source>
        <dbReference type="ARBA" id="ARBA00022917"/>
    </source>
</evidence>
<dbReference type="CDD" id="cd03699">
    <property type="entry name" value="EF4_II"/>
    <property type="match status" value="1"/>
</dbReference>
<dbReference type="GO" id="GO:0043022">
    <property type="term" value="F:ribosome binding"/>
    <property type="evidence" value="ECO:0007669"/>
    <property type="project" value="UniProtKB-UniRule"/>
</dbReference>
<evidence type="ECO:0000256" key="6">
    <source>
        <dbReference type="ARBA" id="ARBA00023134"/>
    </source>
</evidence>
<keyword evidence="2 12" id="KW-1003">Cell membrane</keyword>
<comment type="subcellular location">
    <subcellularLocation>
        <location evidence="12">Cell membrane</location>
        <topology evidence="12">Peripheral membrane protein</topology>
        <orientation evidence="12">Cytoplasmic side</orientation>
    </subcellularLocation>
</comment>
<accession>A0AA42DRD8</accession>
<dbReference type="Pfam" id="PF00679">
    <property type="entry name" value="EFG_C"/>
    <property type="match status" value="1"/>
</dbReference>
<comment type="similarity">
    <text evidence="1 12">Belongs to the TRAFAC class translation factor GTPase superfamily. Classic translation factor GTPase family. LepA subfamily.</text>
</comment>
<evidence type="ECO:0000313" key="15">
    <source>
        <dbReference type="Proteomes" id="UP001169242"/>
    </source>
</evidence>
<dbReference type="CDD" id="cd01890">
    <property type="entry name" value="LepA"/>
    <property type="match status" value="1"/>
</dbReference>
<dbReference type="Gene3D" id="3.30.70.870">
    <property type="entry name" value="Elongation Factor G (Translational Gtpase), domain 3"/>
    <property type="match status" value="1"/>
</dbReference>
<evidence type="ECO:0000313" key="14">
    <source>
        <dbReference type="EMBL" id="MDA3733627.1"/>
    </source>
</evidence>
<dbReference type="PRINTS" id="PR00315">
    <property type="entry name" value="ELONGATNFCT"/>
</dbReference>
<comment type="catalytic activity">
    <reaction evidence="8 12">
        <text>GTP + H2O = GDP + phosphate + H(+)</text>
        <dbReference type="Rhea" id="RHEA:19669"/>
        <dbReference type="ChEBI" id="CHEBI:15377"/>
        <dbReference type="ChEBI" id="CHEBI:15378"/>
        <dbReference type="ChEBI" id="CHEBI:37565"/>
        <dbReference type="ChEBI" id="CHEBI:43474"/>
        <dbReference type="ChEBI" id="CHEBI:58189"/>
        <dbReference type="EC" id="3.6.5.n1"/>
    </reaction>
</comment>